<keyword evidence="2 6" id="KW-0479">Metal-binding</keyword>
<sequence length="375" mass="40979">MKIANIEVFALTLPMKSDFSISGGQVGNQQQGAPHVYVKMTGSDGTVGWGEARPSHRWSYETLESVTTTIHHYLKPVLVGEPAWDLRRIHHKMNRQIAAGWNKGMPIAKAAVDMALHDLLAKHHGIPLPRLWMGAFKDSIRLSYLISTNDPETAYEKAKYARENGFLAVDVKIGLNPQQDVRILEAVKQAAPDLYFRVDANQAYDLTQAVRLAREMERIGVDVFEQPLKANQLHGHAELRRKTVIPIALDESIWTAGDLIQAIRQEACDMVVIKVTKMGGLTEAKLCGEIAGEAGLGLLGGGLTESTLGLTASAHLFNYLDIQIPVDLNGPIFLADDPVTDGLKVEKGTVPLSGQSGIGCTISNDKLEKYGTKTL</sequence>
<dbReference type="SFLD" id="SFLDS00001">
    <property type="entry name" value="Enolase"/>
    <property type="match status" value="1"/>
</dbReference>
<dbReference type="FunFam" id="3.30.390.10:FF:000009">
    <property type="entry name" value="Hydrophobic dipeptide epimerase"/>
    <property type="match status" value="1"/>
</dbReference>
<dbReference type="EMBL" id="FOCQ01000013">
    <property type="protein sequence ID" value="SEN52075.1"/>
    <property type="molecule type" value="Genomic_DNA"/>
</dbReference>
<dbReference type="InterPro" id="IPR013342">
    <property type="entry name" value="Mandelate_racemase_C"/>
</dbReference>
<comment type="cofactor">
    <cofactor evidence="6 7">
        <name>Mg(2+)</name>
        <dbReference type="ChEBI" id="CHEBI:18420"/>
    </cofactor>
    <text evidence="6 7">Binds 1 Mg(2+) ion per subunit.</text>
</comment>
<feature type="binding site" evidence="6">
    <location>
        <position position="199"/>
    </location>
    <ligand>
        <name>Mg(2+)</name>
        <dbReference type="ChEBI" id="CHEBI:18420"/>
    </ligand>
</feature>
<proteinExistence type="inferred from homology"/>
<dbReference type="InterPro" id="IPR034603">
    <property type="entry name" value="Dipeptide_epimerase"/>
</dbReference>
<dbReference type="Pfam" id="PF02746">
    <property type="entry name" value="MR_MLE_N"/>
    <property type="match status" value="1"/>
</dbReference>
<dbReference type="PANTHER" id="PTHR48073">
    <property type="entry name" value="O-SUCCINYLBENZOATE SYNTHASE-RELATED"/>
    <property type="match status" value="1"/>
</dbReference>
<feature type="binding site" evidence="6">
    <location>
        <position position="225"/>
    </location>
    <ligand>
        <name>Mg(2+)</name>
        <dbReference type="ChEBI" id="CHEBI:18420"/>
    </ligand>
</feature>
<feature type="domain" description="Mandelate racemase/muconate lactonizing enzyme C-terminal" evidence="8">
    <location>
        <begin position="151"/>
        <end position="246"/>
    </location>
</feature>
<evidence type="ECO:0000256" key="1">
    <source>
        <dbReference type="ARBA" id="ARBA00008031"/>
    </source>
</evidence>
<comment type="similarity">
    <text evidence="1 7">Belongs to the mandelate racemase/muconate lactonizing enzyme family.</text>
</comment>
<keyword evidence="10" id="KW-1185">Reference proteome</keyword>
<evidence type="ECO:0000313" key="9">
    <source>
        <dbReference type="EMBL" id="SEN52075.1"/>
    </source>
</evidence>
<feature type="binding site" evidence="6">
    <location>
        <position position="250"/>
    </location>
    <ligand>
        <name>Mg(2+)</name>
        <dbReference type="ChEBI" id="CHEBI:18420"/>
    </ligand>
</feature>
<dbReference type="InterPro" id="IPR029065">
    <property type="entry name" value="Enolase_C-like"/>
</dbReference>
<dbReference type="GO" id="GO:0006518">
    <property type="term" value="P:peptide metabolic process"/>
    <property type="evidence" value="ECO:0007669"/>
    <property type="project" value="UniProtKB-ARBA"/>
</dbReference>
<dbReference type="OrthoDB" id="9775391at2"/>
<evidence type="ECO:0000256" key="3">
    <source>
        <dbReference type="ARBA" id="ARBA00022842"/>
    </source>
</evidence>
<name>A0A1H8H7H4_9BACL</name>
<gene>
    <name evidence="9" type="ORF">SAMN05444955_11372</name>
</gene>
<dbReference type="SUPFAM" id="SSF51604">
    <property type="entry name" value="Enolase C-terminal domain-like"/>
    <property type="match status" value="1"/>
</dbReference>
<dbReference type="Gene3D" id="3.20.20.120">
    <property type="entry name" value="Enolase-like C-terminal domain"/>
    <property type="match status" value="1"/>
</dbReference>
<dbReference type="PANTHER" id="PTHR48073:SF2">
    <property type="entry name" value="O-SUCCINYLBENZOATE SYNTHASE"/>
    <property type="match status" value="1"/>
</dbReference>
<dbReference type="CDD" id="cd03319">
    <property type="entry name" value="L-Ala-DL-Glu_epimerase"/>
    <property type="match status" value="1"/>
</dbReference>
<dbReference type="SUPFAM" id="SSF54826">
    <property type="entry name" value="Enolase N-terminal domain-like"/>
    <property type="match status" value="1"/>
</dbReference>
<dbReference type="Pfam" id="PF13378">
    <property type="entry name" value="MR_MLE_C"/>
    <property type="match status" value="1"/>
</dbReference>
<dbReference type="GO" id="GO:0000287">
    <property type="term" value="F:magnesium ion binding"/>
    <property type="evidence" value="ECO:0007669"/>
    <property type="project" value="UniProtKB-ARBA"/>
</dbReference>
<keyword evidence="3 6" id="KW-0460">Magnesium</keyword>
<evidence type="ECO:0000313" key="10">
    <source>
        <dbReference type="Proteomes" id="UP000199695"/>
    </source>
</evidence>
<dbReference type="InterPro" id="IPR036849">
    <property type="entry name" value="Enolase-like_C_sf"/>
</dbReference>
<organism evidence="9 10">
    <name type="scientific">Lihuaxuella thermophila</name>
    <dbReference type="NCBI Taxonomy" id="1173111"/>
    <lineage>
        <taxon>Bacteria</taxon>
        <taxon>Bacillati</taxon>
        <taxon>Bacillota</taxon>
        <taxon>Bacilli</taxon>
        <taxon>Bacillales</taxon>
        <taxon>Thermoactinomycetaceae</taxon>
        <taxon>Lihuaxuella</taxon>
    </lineage>
</organism>
<dbReference type="EC" id="5.1.1.-" evidence="7"/>
<dbReference type="Gene3D" id="3.30.390.10">
    <property type="entry name" value="Enolase-like, N-terminal domain"/>
    <property type="match status" value="1"/>
</dbReference>
<evidence type="ECO:0000256" key="2">
    <source>
        <dbReference type="ARBA" id="ARBA00022723"/>
    </source>
</evidence>
<dbReference type="SFLD" id="SFLDG00180">
    <property type="entry name" value="muconate_cycloisomerase"/>
    <property type="match status" value="1"/>
</dbReference>
<dbReference type="STRING" id="1173111.SAMN05444955_11372"/>
<feature type="active site" description="Proton acceptor; specific for (S)-substrate epimerization" evidence="5">
    <location>
        <position position="274"/>
    </location>
</feature>
<evidence type="ECO:0000259" key="8">
    <source>
        <dbReference type="SMART" id="SM00922"/>
    </source>
</evidence>
<keyword evidence="4 7" id="KW-0413">Isomerase</keyword>
<dbReference type="InterPro" id="IPR013341">
    <property type="entry name" value="Mandelate_racemase_N_dom"/>
</dbReference>
<dbReference type="GO" id="GO:0016855">
    <property type="term" value="F:racemase and epimerase activity, acting on amino acids and derivatives"/>
    <property type="evidence" value="ECO:0007669"/>
    <property type="project" value="UniProtKB-UniRule"/>
</dbReference>
<evidence type="ECO:0000256" key="5">
    <source>
        <dbReference type="PIRSR" id="PIRSR634603-1"/>
    </source>
</evidence>
<evidence type="ECO:0000256" key="4">
    <source>
        <dbReference type="ARBA" id="ARBA00023235"/>
    </source>
</evidence>
<reference evidence="9 10" key="1">
    <citation type="submission" date="2016-10" db="EMBL/GenBank/DDBJ databases">
        <authorList>
            <person name="de Groot N.N."/>
        </authorList>
    </citation>
    <scope>NUCLEOTIDE SEQUENCE [LARGE SCALE GENOMIC DNA]</scope>
    <source>
        <strain evidence="9 10">DSM 46701</strain>
    </source>
</reference>
<protein>
    <recommendedName>
        <fullName evidence="7">Dipeptide epimerase</fullName>
        <ecNumber evidence="7">5.1.1.-</ecNumber>
    </recommendedName>
</protein>
<dbReference type="InterPro" id="IPR029017">
    <property type="entry name" value="Enolase-like_N"/>
</dbReference>
<feature type="active site" description="Proton acceptor; specific for (R)-substrate epimerization" evidence="5">
    <location>
        <position position="172"/>
    </location>
</feature>
<dbReference type="AlphaFoldDB" id="A0A1H8H7H4"/>
<dbReference type="Proteomes" id="UP000199695">
    <property type="component" value="Unassembled WGS sequence"/>
</dbReference>
<evidence type="ECO:0000256" key="7">
    <source>
        <dbReference type="RuleBase" id="RU366006"/>
    </source>
</evidence>
<accession>A0A1H8H7H4</accession>
<dbReference type="SFLD" id="SFLDF00009">
    <property type="entry name" value="o-succinylbenzoate_synthase"/>
    <property type="match status" value="1"/>
</dbReference>
<dbReference type="SMART" id="SM00922">
    <property type="entry name" value="MR_MLE"/>
    <property type="match status" value="1"/>
</dbReference>
<dbReference type="RefSeq" id="WP_089970672.1">
    <property type="nucleotide sequence ID" value="NZ_FOCQ01000013.1"/>
</dbReference>
<evidence type="ECO:0000256" key="6">
    <source>
        <dbReference type="PIRSR" id="PIRSR634603-3"/>
    </source>
</evidence>